<reference evidence="5" key="2">
    <citation type="submission" date="2020-10" db="EMBL/GenBank/DDBJ databases">
        <authorList>
            <person name="Cooper E.A."/>
            <person name="Brenton Z.W."/>
            <person name="Flinn B.S."/>
            <person name="Jenkins J."/>
            <person name="Shu S."/>
            <person name="Flowers D."/>
            <person name="Luo F."/>
            <person name="Wang Y."/>
            <person name="Xia P."/>
            <person name="Barry K."/>
            <person name="Daum C."/>
            <person name="Lipzen A."/>
            <person name="Yoshinaga Y."/>
            <person name="Schmutz J."/>
            <person name="Saski C."/>
            <person name="Vermerris W."/>
            <person name="Kresovich S."/>
        </authorList>
    </citation>
    <scope>NUCLEOTIDE SEQUENCE</scope>
</reference>
<comment type="caution">
    <text evidence="5">The sequence shown here is derived from an EMBL/GenBank/DDBJ whole genome shotgun (WGS) entry which is preliminary data.</text>
</comment>
<evidence type="ECO:0000256" key="2">
    <source>
        <dbReference type="ARBA" id="ARBA00010846"/>
    </source>
</evidence>
<dbReference type="Gene3D" id="6.10.250.3030">
    <property type="match status" value="1"/>
</dbReference>
<dbReference type="InterPro" id="IPR056423">
    <property type="entry name" value="BACK_BPM_SPOP"/>
</dbReference>
<evidence type="ECO:0008006" key="7">
    <source>
        <dbReference type="Google" id="ProtNLM"/>
    </source>
</evidence>
<dbReference type="PROSITE" id="PS50097">
    <property type="entry name" value="BTB"/>
    <property type="match status" value="1"/>
</dbReference>
<accession>A0A921U7H2</accession>
<dbReference type="Proteomes" id="UP000807115">
    <property type="component" value="Chromosome 8"/>
</dbReference>
<evidence type="ECO:0000259" key="4">
    <source>
        <dbReference type="PROSITE" id="PS50144"/>
    </source>
</evidence>
<reference evidence="5" key="1">
    <citation type="journal article" date="2019" name="BMC Genomics">
        <title>A new reference genome for Sorghum bicolor reveals high levels of sequence similarity between sweet and grain genotypes: implications for the genetics of sugar metabolism.</title>
        <authorList>
            <person name="Cooper E.A."/>
            <person name="Brenton Z.W."/>
            <person name="Flinn B.S."/>
            <person name="Jenkins J."/>
            <person name="Shu S."/>
            <person name="Flowers D."/>
            <person name="Luo F."/>
            <person name="Wang Y."/>
            <person name="Xia P."/>
            <person name="Barry K."/>
            <person name="Daum C."/>
            <person name="Lipzen A."/>
            <person name="Yoshinaga Y."/>
            <person name="Schmutz J."/>
            <person name="Saski C."/>
            <person name="Vermerris W."/>
            <person name="Kresovich S."/>
        </authorList>
    </citation>
    <scope>NUCLEOTIDE SEQUENCE</scope>
</reference>
<evidence type="ECO:0000259" key="3">
    <source>
        <dbReference type="PROSITE" id="PS50097"/>
    </source>
</evidence>
<dbReference type="AlphaFoldDB" id="A0A921U7H2"/>
<dbReference type="SMART" id="SM00225">
    <property type="entry name" value="BTB"/>
    <property type="match status" value="1"/>
</dbReference>
<dbReference type="InterPro" id="IPR011333">
    <property type="entry name" value="SKP1/BTB/POZ_sf"/>
</dbReference>
<dbReference type="Pfam" id="PF22486">
    <property type="entry name" value="MATH_2"/>
    <property type="match status" value="1"/>
</dbReference>
<feature type="domain" description="MATH" evidence="4">
    <location>
        <begin position="54"/>
        <end position="186"/>
    </location>
</feature>
<dbReference type="PANTHER" id="PTHR26379:SF355">
    <property type="entry name" value="BTB DOMAIN-CONTAINING PROTEIN"/>
    <property type="match status" value="1"/>
</dbReference>
<dbReference type="GO" id="GO:0016567">
    <property type="term" value="P:protein ubiquitination"/>
    <property type="evidence" value="ECO:0007669"/>
    <property type="project" value="InterPro"/>
</dbReference>
<dbReference type="CDD" id="cd00121">
    <property type="entry name" value="MATH"/>
    <property type="match status" value="1"/>
</dbReference>
<dbReference type="PANTHER" id="PTHR26379">
    <property type="entry name" value="BTB/POZ AND MATH DOMAIN-CONTAINING PROTEIN 1"/>
    <property type="match status" value="1"/>
</dbReference>
<proteinExistence type="inferred from homology"/>
<dbReference type="InterPro" id="IPR000210">
    <property type="entry name" value="BTB/POZ_dom"/>
</dbReference>
<evidence type="ECO:0000313" key="5">
    <source>
        <dbReference type="EMBL" id="KAG0521203.1"/>
    </source>
</evidence>
<dbReference type="EMBL" id="CM027687">
    <property type="protein sequence ID" value="KAG0521203.1"/>
    <property type="molecule type" value="Genomic_DNA"/>
</dbReference>
<dbReference type="Gene3D" id="2.60.210.10">
    <property type="entry name" value="Apoptosis, Tumor Necrosis Factor Receptor Associated Protein 2, Chain A"/>
    <property type="match status" value="1"/>
</dbReference>
<organism evidence="5 6">
    <name type="scientific">Sorghum bicolor</name>
    <name type="common">Sorghum</name>
    <name type="synonym">Sorghum vulgare</name>
    <dbReference type="NCBI Taxonomy" id="4558"/>
    <lineage>
        <taxon>Eukaryota</taxon>
        <taxon>Viridiplantae</taxon>
        <taxon>Streptophyta</taxon>
        <taxon>Embryophyta</taxon>
        <taxon>Tracheophyta</taxon>
        <taxon>Spermatophyta</taxon>
        <taxon>Magnoliopsida</taxon>
        <taxon>Liliopsida</taxon>
        <taxon>Poales</taxon>
        <taxon>Poaceae</taxon>
        <taxon>PACMAD clade</taxon>
        <taxon>Panicoideae</taxon>
        <taxon>Andropogonodae</taxon>
        <taxon>Andropogoneae</taxon>
        <taxon>Sorghinae</taxon>
        <taxon>Sorghum</taxon>
    </lineage>
</organism>
<dbReference type="InterPro" id="IPR002083">
    <property type="entry name" value="MATH/TRAF_dom"/>
</dbReference>
<dbReference type="SUPFAM" id="SSF54695">
    <property type="entry name" value="POZ domain"/>
    <property type="match status" value="1"/>
</dbReference>
<dbReference type="Gene3D" id="3.30.710.10">
    <property type="entry name" value="Potassium Channel Kv1.1, Chain A"/>
    <property type="match status" value="1"/>
</dbReference>
<dbReference type="Pfam" id="PF24570">
    <property type="entry name" value="BACK_BPM_SPOP"/>
    <property type="match status" value="1"/>
</dbReference>
<comment type="similarity">
    <text evidence="2">Belongs to the Tdpoz family.</text>
</comment>
<protein>
    <recommendedName>
        <fullName evidence="7">BTB domain-containing protein</fullName>
    </recommendedName>
</protein>
<sequence length="412" mass="44803">MAATSAAVLSAAARLISRSAAAAASSGGCAHLLSAAKRMMSSRSASSIITREVTGHHNLTISGYAATRKAPVEWIASSQAFDAAGYRWRIKYDPNGNSWNESNECISIFVELAHGNRGPRQEVKDPVQFNLSLLDRAGNPSPKYCRSNDASFFVDGQARFQDFIRWKDLEESGCLKDDSFIVRCDITVIRKWAEGDDGSVGVGGVDGASSSRVVVPPSDLHKDLYDMLWKKQGVDVAIDVAGETFEAHGWLLAARSPAFEAELLAAPKEKEKAAASGGAVRRRVEIRGMEPQVFKALLHFMYTDALPASMMEAAQDKQRAVGMARDLIAAAHRYKLERLKLLCEEMLCRRIDVDTVAGTMAVAEQHGCGALEAACAEFLARPGNLKAVMETEGYEKIKANPTMMDLIMKQLV</sequence>
<dbReference type="PROSITE" id="PS50144">
    <property type="entry name" value="MATH"/>
    <property type="match status" value="1"/>
</dbReference>
<comment type="pathway">
    <text evidence="1">Protein modification; protein ubiquitination.</text>
</comment>
<dbReference type="SUPFAM" id="SSF49599">
    <property type="entry name" value="TRAF domain-like"/>
    <property type="match status" value="1"/>
</dbReference>
<dbReference type="Pfam" id="PF00651">
    <property type="entry name" value="BTB"/>
    <property type="match status" value="1"/>
</dbReference>
<gene>
    <name evidence="5" type="ORF">BDA96_08G141000</name>
</gene>
<dbReference type="InterPro" id="IPR008974">
    <property type="entry name" value="TRAF-like"/>
</dbReference>
<name>A0A921U7H2_SORBI</name>
<feature type="domain" description="BTB" evidence="3">
    <location>
        <begin position="234"/>
        <end position="310"/>
    </location>
</feature>
<evidence type="ECO:0000313" key="6">
    <source>
        <dbReference type="Proteomes" id="UP000807115"/>
    </source>
</evidence>
<evidence type="ECO:0000256" key="1">
    <source>
        <dbReference type="ARBA" id="ARBA00004906"/>
    </source>
</evidence>
<dbReference type="InterPro" id="IPR045005">
    <property type="entry name" value="BPM1-6"/>
</dbReference>